<keyword evidence="4" id="KW-0804">Transcription</keyword>
<dbReference type="PANTHER" id="PTHR30055:SF175">
    <property type="entry name" value="HTH-TYPE TRANSCRIPTIONAL REPRESSOR KSTR2"/>
    <property type="match status" value="1"/>
</dbReference>
<dbReference type="Gene3D" id="1.10.357.10">
    <property type="entry name" value="Tetracycline Repressor, domain 2"/>
    <property type="match status" value="1"/>
</dbReference>
<evidence type="ECO:0000256" key="3">
    <source>
        <dbReference type="ARBA" id="ARBA00023125"/>
    </source>
</evidence>
<keyword evidence="8" id="KW-1185">Reference proteome</keyword>
<feature type="DNA-binding region" description="H-T-H motif" evidence="5">
    <location>
        <begin position="76"/>
        <end position="95"/>
    </location>
</feature>
<dbReference type="InterPro" id="IPR050109">
    <property type="entry name" value="HTH-type_TetR-like_transc_reg"/>
</dbReference>
<keyword evidence="1" id="KW-0678">Repressor</keyword>
<feature type="domain" description="HTH tetR-type" evidence="6">
    <location>
        <begin position="53"/>
        <end position="113"/>
    </location>
</feature>
<sequence>MRSRYASGDRRRMDHRVYHERDIRTRGTALVKNAISRPSERRPVERVRSARATERRASILDRASEIFGQKGYGRTTLDDIAGAVGVKREAIYYYFDHKLDILCEIITPESKRLVEDLAAIMRRHDVSPRDRLAMAVRNHMSGFNPDFLQLAVVLRELDGQDDDGRVSEIRRLWRAYQESWIDLVREGQQAGCFAGHLDPRLTAFSILGMCNAPSTWFQPSGERSMEELVETLVTVTLNGVAP</sequence>
<dbReference type="SUPFAM" id="SSF46689">
    <property type="entry name" value="Homeodomain-like"/>
    <property type="match status" value="1"/>
</dbReference>
<reference evidence="7 8" key="1">
    <citation type="submission" date="2019-06" db="EMBL/GenBank/DDBJ databases">
        <authorList>
            <person name="Li M."/>
        </authorList>
    </citation>
    <scope>NUCLEOTIDE SEQUENCE [LARGE SCALE GENOMIC DNA]</scope>
    <source>
        <strain evidence="7 8">BGMRC6574</strain>
    </source>
</reference>
<evidence type="ECO:0000256" key="5">
    <source>
        <dbReference type="PROSITE-ProRule" id="PRU00335"/>
    </source>
</evidence>
<dbReference type="Proteomes" id="UP000320314">
    <property type="component" value="Unassembled WGS sequence"/>
</dbReference>
<accession>A0A506U737</accession>
<dbReference type="PRINTS" id="PR00455">
    <property type="entry name" value="HTHTETR"/>
</dbReference>
<comment type="caution">
    <text evidence="7">The sequence shown here is derived from an EMBL/GenBank/DDBJ whole genome shotgun (WGS) entry which is preliminary data.</text>
</comment>
<dbReference type="InterPro" id="IPR009057">
    <property type="entry name" value="Homeodomain-like_sf"/>
</dbReference>
<keyword evidence="2" id="KW-0805">Transcription regulation</keyword>
<dbReference type="OrthoDB" id="9779746at2"/>
<evidence type="ECO:0000256" key="1">
    <source>
        <dbReference type="ARBA" id="ARBA00022491"/>
    </source>
</evidence>
<evidence type="ECO:0000313" key="7">
    <source>
        <dbReference type="EMBL" id="TPW30222.1"/>
    </source>
</evidence>
<evidence type="ECO:0000313" key="8">
    <source>
        <dbReference type="Proteomes" id="UP000320314"/>
    </source>
</evidence>
<organism evidence="7 8">
    <name type="scientific">Pararhizobium mangrovi</name>
    <dbReference type="NCBI Taxonomy" id="2590452"/>
    <lineage>
        <taxon>Bacteria</taxon>
        <taxon>Pseudomonadati</taxon>
        <taxon>Pseudomonadota</taxon>
        <taxon>Alphaproteobacteria</taxon>
        <taxon>Hyphomicrobiales</taxon>
        <taxon>Rhizobiaceae</taxon>
        <taxon>Rhizobium/Agrobacterium group</taxon>
        <taxon>Pararhizobium</taxon>
    </lineage>
</organism>
<dbReference type="Pfam" id="PF00440">
    <property type="entry name" value="TetR_N"/>
    <property type="match status" value="1"/>
</dbReference>
<dbReference type="SUPFAM" id="SSF48498">
    <property type="entry name" value="Tetracyclin repressor-like, C-terminal domain"/>
    <property type="match status" value="1"/>
</dbReference>
<dbReference type="Pfam" id="PF17932">
    <property type="entry name" value="TetR_C_24"/>
    <property type="match status" value="1"/>
</dbReference>
<dbReference type="PANTHER" id="PTHR30055">
    <property type="entry name" value="HTH-TYPE TRANSCRIPTIONAL REGULATOR RUTR"/>
    <property type="match status" value="1"/>
</dbReference>
<keyword evidence="3 5" id="KW-0238">DNA-binding</keyword>
<dbReference type="PROSITE" id="PS50977">
    <property type="entry name" value="HTH_TETR_2"/>
    <property type="match status" value="1"/>
</dbReference>
<gene>
    <name evidence="7" type="ORF">FJU11_05705</name>
</gene>
<dbReference type="GO" id="GO:0000976">
    <property type="term" value="F:transcription cis-regulatory region binding"/>
    <property type="evidence" value="ECO:0007669"/>
    <property type="project" value="TreeGrafter"/>
</dbReference>
<proteinExistence type="predicted"/>
<evidence type="ECO:0000259" key="6">
    <source>
        <dbReference type="PROSITE" id="PS50977"/>
    </source>
</evidence>
<name>A0A506U737_9HYPH</name>
<dbReference type="GO" id="GO:0003700">
    <property type="term" value="F:DNA-binding transcription factor activity"/>
    <property type="evidence" value="ECO:0007669"/>
    <property type="project" value="TreeGrafter"/>
</dbReference>
<evidence type="ECO:0000256" key="4">
    <source>
        <dbReference type="ARBA" id="ARBA00023163"/>
    </source>
</evidence>
<dbReference type="InterPro" id="IPR001647">
    <property type="entry name" value="HTH_TetR"/>
</dbReference>
<dbReference type="InterPro" id="IPR036271">
    <property type="entry name" value="Tet_transcr_reg_TetR-rel_C_sf"/>
</dbReference>
<dbReference type="Gene3D" id="1.10.10.60">
    <property type="entry name" value="Homeodomain-like"/>
    <property type="match status" value="1"/>
</dbReference>
<dbReference type="InterPro" id="IPR041490">
    <property type="entry name" value="KstR2_TetR_C"/>
</dbReference>
<dbReference type="AlphaFoldDB" id="A0A506U737"/>
<protein>
    <submittedName>
        <fullName evidence="7">TetR/AcrR family transcriptional regulator</fullName>
    </submittedName>
</protein>
<evidence type="ECO:0000256" key="2">
    <source>
        <dbReference type="ARBA" id="ARBA00023015"/>
    </source>
</evidence>
<dbReference type="EMBL" id="VHLH01000007">
    <property type="protein sequence ID" value="TPW30222.1"/>
    <property type="molecule type" value="Genomic_DNA"/>
</dbReference>